<feature type="transmembrane region" description="Helical" evidence="2">
    <location>
        <begin position="181"/>
        <end position="201"/>
    </location>
</feature>
<comment type="caution">
    <text evidence="3">The sequence shown here is derived from an EMBL/GenBank/DDBJ whole genome shotgun (WGS) entry which is preliminary data.</text>
</comment>
<feature type="transmembrane region" description="Helical" evidence="2">
    <location>
        <begin position="148"/>
        <end position="169"/>
    </location>
</feature>
<dbReference type="EMBL" id="JAZDWU010000011">
    <property type="protein sequence ID" value="KAK9987104.1"/>
    <property type="molecule type" value="Genomic_DNA"/>
</dbReference>
<dbReference type="Proteomes" id="UP001459277">
    <property type="component" value="Unassembled WGS sequence"/>
</dbReference>
<dbReference type="GO" id="GO:0015297">
    <property type="term" value="F:antiporter activity"/>
    <property type="evidence" value="ECO:0007669"/>
    <property type="project" value="InterPro"/>
</dbReference>
<keyword evidence="2" id="KW-0472">Membrane</keyword>
<sequence length="222" mass="24528">MISPAISSPTTSRGAFVGDLSSATSSLDYSEFGGTHIAQDPATFLNVFLLIDPFYGPFFLVKMSKVGQSTDLCYKATKERYKTKEAYIILESPNFDNQKFLTFEAVTPRSKTTTQVRIHHMEVEREERSENHGWRPKYVKEAKKQLRLGGPLIAVSLLQYSLQIVSVMFTGHLGELPLSGASLGSSFASVIGLYVLVSGFLDSCRGRNIVLGLLNNFLCNVT</sequence>
<accession>A0AAW2BQ94</accession>
<evidence type="ECO:0000313" key="4">
    <source>
        <dbReference type="Proteomes" id="UP001459277"/>
    </source>
</evidence>
<keyword evidence="2" id="KW-1133">Transmembrane helix</keyword>
<dbReference type="GO" id="GO:0042910">
    <property type="term" value="F:xenobiotic transmembrane transporter activity"/>
    <property type="evidence" value="ECO:0007669"/>
    <property type="project" value="InterPro"/>
</dbReference>
<organism evidence="3 4">
    <name type="scientific">Lithocarpus litseifolius</name>
    <dbReference type="NCBI Taxonomy" id="425828"/>
    <lineage>
        <taxon>Eukaryota</taxon>
        <taxon>Viridiplantae</taxon>
        <taxon>Streptophyta</taxon>
        <taxon>Embryophyta</taxon>
        <taxon>Tracheophyta</taxon>
        <taxon>Spermatophyta</taxon>
        <taxon>Magnoliopsida</taxon>
        <taxon>eudicotyledons</taxon>
        <taxon>Gunneridae</taxon>
        <taxon>Pentapetalae</taxon>
        <taxon>rosids</taxon>
        <taxon>fabids</taxon>
        <taxon>Fagales</taxon>
        <taxon>Fagaceae</taxon>
        <taxon>Lithocarpus</taxon>
    </lineage>
</organism>
<gene>
    <name evidence="3" type="ORF">SO802_032055</name>
</gene>
<evidence type="ECO:0000313" key="3">
    <source>
        <dbReference type="EMBL" id="KAK9987104.1"/>
    </source>
</evidence>
<protein>
    <submittedName>
        <fullName evidence="3">Uncharacterized protein</fullName>
    </submittedName>
</protein>
<dbReference type="AlphaFoldDB" id="A0AAW2BQ94"/>
<keyword evidence="4" id="KW-1185">Reference proteome</keyword>
<dbReference type="Pfam" id="PF01554">
    <property type="entry name" value="MatE"/>
    <property type="match status" value="1"/>
</dbReference>
<reference evidence="3 4" key="1">
    <citation type="submission" date="2024-01" db="EMBL/GenBank/DDBJ databases">
        <title>A telomere-to-telomere, gap-free genome of sweet tea (Lithocarpus litseifolius).</title>
        <authorList>
            <person name="Zhou J."/>
        </authorList>
    </citation>
    <scope>NUCLEOTIDE SEQUENCE [LARGE SCALE GENOMIC DNA]</scope>
    <source>
        <strain evidence="3">Zhou-2022a</strain>
        <tissue evidence="3">Leaf</tissue>
    </source>
</reference>
<proteinExistence type="inferred from homology"/>
<name>A0AAW2BQ94_9ROSI</name>
<dbReference type="PANTHER" id="PTHR11206">
    <property type="entry name" value="MULTIDRUG RESISTANCE PROTEIN"/>
    <property type="match status" value="1"/>
</dbReference>
<evidence type="ECO:0000256" key="2">
    <source>
        <dbReference type="SAM" id="Phobius"/>
    </source>
</evidence>
<keyword evidence="2" id="KW-0812">Transmembrane</keyword>
<dbReference type="GO" id="GO:0016020">
    <property type="term" value="C:membrane"/>
    <property type="evidence" value="ECO:0007669"/>
    <property type="project" value="InterPro"/>
</dbReference>
<dbReference type="InterPro" id="IPR002528">
    <property type="entry name" value="MATE_fam"/>
</dbReference>
<comment type="similarity">
    <text evidence="1">Belongs to the multi antimicrobial extrusion (MATE) (TC 2.A.66.1) family.</text>
</comment>
<evidence type="ECO:0000256" key="1">
    <source>
        <dbReference type="ARBA" id="ARBA00010199"/>
    </source>
</evidence>